<comment type="caution">
    <text evidence="7">The sequence shown here is derived from an EMBL/GenBank/DDBJ whole genome shotgun (WGS) entry which is preliminary data.</text>
</comment>
<dbReference type="Gene3D" id="1.10.10.10">
    <property type="entry name" value="Winged helix-like DNA-binding domain superfamily/Winged helix DNA-binding domain"/>
    <property type="match status" value="1"/>
</dbReference>
<evidence type="ECO:0000259" key="6">
    <source>
        <dbReference type="PROSITE" id="PS50949"/>
    </source>
</evidence>
<proteinExistence type="inferred from homology"/>
<evidence type="ECO:0000256" key="3">
    <source>
        <dbReference type="ARBA" id="ARBA00023015"/>
    </source>
</evidence>
<keyword evidence="2" id="KW-0663">Pyridoxal phosphate</keyword>
<dbReference type="RefSeq" id="WP_235969413.1">
    <property type="nucleotide sequence ID" value="NZ_BJTG01000001.1"/>
</dbReference>
<organism evidence="7 8">
    <name type="scientific">Anaeromyxobacter diazotrophicus</name>
    <dbReference type="NCBI Taxonomy" id="2590199"/>
    <lineage>
        <taxon>Bacteria</taxon>
        <taxon>Pseudomonadati</taxon>
        <taxon>Myxococcota</taxon>
        <taxon>Myxococcia</taxon>
        <taxon>Myxococcales</taxon>
        <taxon>Cystobacterineae</taxon>
        <taxon>Anaeromyxobacteraceae</taxon>
        <taxon>Anaeromyxobacter</taxon>
    </lineage>
</organism>
<dbReference type="AlphaFoldDB" id="A0A7I9VHD8"/>
<dbReference type="Proteomes" id="UP000503640">
    <property type="component" value="Unassembled WGS sequence"/>
</dbReference>
<keyword evidence="3" id="KW-0805">Transcription regulation</keyword>
<evidence type="ECO:0000313" key="7">
    <source>
        <dbReference type="EMBL" id="GEJ55794.1"/>
    </source>
</evidence>
<dbReference type="SUPFAM" id="SSF53383">
    <property type="entry name" value="PLP-dependent transferases"/>
    <property type="match status" value="1"/>
</dbReference>
<dbReference type="InterPro" id="IPR015421">
    <property type="entry name" value="PyrdxlP-dep_Trfase_major"/>
</dbReference>
<name>A0A7I9VHD8_9BACT</name>
<accession>A0A7I9VHD8</accession>
<dbReference type="SMART" id="SM00345">
    <property type="entry name" value="HTH_GNTR"/>
    <property type="match status" value="1"/>
</dbReference>
<dbReference type="EMBL" id="BJTG01000001">
    <property type="protein sequence ID" value="GEJ55794.1"/>
    <property type="molecule type" value="Genomic_DNA"/>
</dbReference>
<dbReference type="PANTHER" id="PTHR46577">
    <property type="entry name" value="HTH-TYPE TRANSCRIPTIONAL REGULATORY PROTEIN GABR"/>
    <property type="match status" value="1"/>
</dbReference>
<feature type="domain" description="HTH gntR-type" evidence="6">
    <location>
        <begin position="5"/>
        <end position="73"/>
    </location>
</feature>
<dbReference type="InterPro" id="IPR015424">
    <property type="entry name" value="PyrdxlP-dep_Trfase"/>
</dbReference>
<gene>
    <name evidence="7" type="ORF">AMYX_05350</name>
</gene>
<keyword evidence="8" id="KW-1185">Reference proteome</keyword>
<dbReference type="InterPro" id="IPR015422">
    <property type="entry name" value="PyrdxlP-dep_Trfase_small"/>
</dbReference>
<dbReference type="InterPro" id="IPR004839">
    <property type="entry name" value="Aminotransferase_I/II_large"/>
</dbReference>
<dbReference type="Gene3D" id="3.90.1150.10">
    <property type="entry name" value="Aspartate Aminotransferase, domain 1"/>
    <property type="match status" value="1"/>
</dbReference>
<dbReference type="GO" id="GO:0003700">
    <property type="term" value="F:DNA-binding transcription factor activity"/>
    <property type="evidence" value="ECO:0007669"/>
    <property type="project" value="InterPro"/>
</dbReference>
<evidence type="ECO:0000256" key="5">
    <source>
        <dbReference type="ARBA" id="ARBA00023163"/>
    </source>
</evidence>
<keyword evidence="4" id="KW-0238">DNA-binding</keyword>
<dbReference type="PANTHER" id="PTHR46577:SF2">
    <property type="entry name" value="TRANSCRIPTIONAL REGULATORY PROTEIN"/>
    <property type="match status" value="1"/>
</dbReference>
<dbReference type="InterPro" id="IPR036388">
    <property type="entry name" value="WH-like_DNA-bd_sf"/>
</dbReference>
<evidence type="ECO:0000256" key="1">
    <source>
        <dbReference type="ARBA" id="ARBA00005384"/>
    </source>
</evidence>
<evidence type="ECO:0000313" key="8">
    <source>
        <dbReference type="Proteomes" id="UP000503640"/>
    </source>
</evidence>
<dbReference type="SUPFAM" id="SSF46785">
    <property type="entry name" value="Winged helix' DNA-binding domain"/>
    <property type="match status" value="1"/>
</dbReference>
<dbReference type="GO" id="GO:0003677">
    <property type="term" value="F:DNA binding"/>
    <property type="evidence" value="ECO:0007669"/>
    <property type="project" value="UniProtKB-KW"/>
</dbReference>
<dbReference type="InterPro" id="IPR036390">
    <property type="entry name" value="WH_DNA-bd_sf"/>
</dbReference>
<dbReference type="GO" id="GO:0030170">
    <property type="term" value="F:pyridoxal phosphate binding"/>
    <property type="evidence" value="ECO:0007669"/>
    <property type="project" value="InterPro"/>
</dbReference>
<keyword evidence="5" id="KW-0804">Transcription</keyword>
<evidence type="ECO:0000256" key="2">
    <source>
        <dbReference type="ARBA" id="ARBA00022898"/>
    </source>
</evidence>
<comment type="similarity">
    <text evidence="1">In the C-terminal section; belongs to the class-I pyridoxal-phosphate-dependent aminotransferase family.</text>
</comment>
<sequence>MERGLPRYEAIARRFARAVEDGTLAPGEKLPSVRKMRVDEGVSASTVLQALAQLEAAGLVEARPRSGYYVKVRAVLPVPRPSAPAPHAATSLDGVSALVAGIYRAAADPGLIHLGTATPAPALLPTRALARAVAAEARRSVTGGIEVTYPPGLHALRRLVAQRAVAAGCELSEDDLIVTNGATEALQLALLAVTSRGDTVAVESPAYYGTLLAVEALGLRVMEVPCHPETGMDVDELARRMLERRVAAVLAVPSFSNPLGSCMPDESKRRLVELLADRAVPLLEDDVYGDLAFGPARPRPAKAFDRDGTVIYCGSFSKTLAPGFRLGYVAPGRWHDRVEVLKFATSVATATLTQRALARFLAEGGYDRHLRALRARLEHNVARAAAAVAAEFPAGTRVSRPRGGCFLWIEMPAEVDALELHGRALEMGVSIAPGHIFSASGAHASSLRISCGDPWSERIDGAIRLVGRLARRLLEAS</sequence>
<dbReference type="Pfam" id="PF00155">
    <property type="entry name" value="Aminotran_1_2"/>
    <property type="match status" value="1"/>
</dbReference>
<dbReference type="PROSITE" id="PS50949">
    <property type="entry name" value="HTH_GNTR"/>
    <property type="match status" value="1"/>
</dbReference>
<dbReference type="CDD" id="cd07377">
    <property type="entry name" value="WHTH_GntR"/>
    <property type="match status" value="1"/>
</dbReference>
<protein>
    <submittedName>
        <fullName evidence="7">GntR family transcriptional regulator</fullName>
    </submittedName>
</protein>
<dbReference type="CDD" id="cd00609">
    <property type="entry name" value="AAT_like"/>
    <property type="match status" value="1"/>
</dbReference>
<reference evidence="8" key="1">
    <citation type="journal article" date="2020" name="Appl. Environ. Microbiol.">
        <title>Diazotrophic Anaeromyxobacter Isolates from Soils.</title>
        <authorList>
            <person name="Masuda Y."/>
            <person name="Yamanaka H."/>
            <person name="Xu Z.X."/>
            <person name="Shiratori Y."/>
            <person name="Aono T."/>
            <person name="Amachi S."/>
            <person name="Senoo K."/>
            <person name="Itoh H."/>
        </authorList>
    </citation>
    <scope>NUCLEOTIDE SEQUENCE [LARGE SCALE GENOMIC DNA]</scope>
    <source>
        <strain evidence="8">R267</strain>
    </source>
</reference>
<dbReference type="InterPro" id="IPR051446">
    <property type="entry name" value="HTH_trans_reg/aminotransferase"/>
</dbReference>
<dbReference type="Pfam" id="PF00392">
    <property type="entry name" value="GntR"/>
    <property type="match status" value="1"/>
</dbReference>
<dbReference type="InterPro" id="IPR000524">
    <property type="entry name" value="Tscrpt_reg_HTH_GntR"/>
</dbReference>
<evidence type="ECO:0000256" key="4">
    <source>
        <dbReference type="ARBA" id="ARBA00023125"/>
    </source>
</evidence>
<dbReference type="Gene3D" id="3.40.640.10">
    <property type="entry name" value="Type I PLP-dependent aspartate aminotransferase-like (Major domain)"/>
    <property type="match status" value="1"/>
</dbReference>